<gene>
    <name evidence="2" type="ORF">Shyd_24590</name>
</gene>
<name>A0ABQ3P7T1_9ACTN</name>
<comment type="caution">
    <text evidence="2">The sequence shown here is derived from an EMBL/GenBank/DDBJ whole genome shotgun (WGS) entry which is preliminary data.</text>
</comment>
<dbReference type="EMBL" id="BNDW01000019">
    <property type="protein sequence ID" value="GHI21088.1"/>
    <property type="molecule type" value="Genomic_DNA"/>
</dbReference>
<evidence type="ECO:0000313" key="2">
    <source>
        <dbReference type="EMBL" id="GHI21088.1"/>
    </source>
</evidence>
<evidence type="ECO:0000313" key="3">
    <source>
        <dbReference type="Proteomes" id="UP001052739"/>
    </source>
</evidence>
<sequence length="130" mass="13537">MLDPGTERFVDAALALPPAALAAAFDRMVEDRSQGGREASRAARPSAAQDSVLTHRVRGGLLARADELDGHLTGLLSDAKSAICVAGRAVLKRGRLTPEQYALLVTPFTALGVPAPPHPTVDPPRDGVPA</sequence>
<reference evidence="2" key="1">
    <citation type="submission" date="2024-05" db="EMBL/GenBank/DDBJ databases">
        <title>Whole genome shotgun sequence of Streptomyces hydrogenans NBRC 13475.</title>
        <authorList>
            <person name="Komaki H."/>
            <person name="Tamura T."/>
        </authorList>
    </citation>
    <scope>NUCLEOTIDE SEQUENCE</scope>
    <source>
        <strain evidence="2">NBRC 13475</strain>
    </source>
</reference>
<feature type="region of interest" description="Disordered" evidence="1">
    <location>
        <begin position="30"/>
        <end position="51"/>
    </location>
</feature>
<proteinExistence type="predicted"/>
<evidence type="ECO:0000256" key="1">
    <source>
        <dbReference type="SAM" id="MobiDB-lite"/>
    </source>
</evidence>
<protein>
    <submittedName>
        <fullName evidence="2">Uncharacterized protein</fullName>
    </submittedName>
</protein>
<feature type="compositionally biased region" description="Basic and acidic residues" evidence="1">
    <location>
        <begin position="30"/>
        <end position="41"/>
    </location>
</feature>
<organism evidence="2 3">
    <name type="scientific">Streptomyces hydrogenans</name>
    <dbReference type="NCBI Taxonomy" id="1873719"/>
    <lineage>
        <taxon>Bacteria</taxon>
        <taxon>Bacillati</taxon>
        <taxon>Actinomycetota</taxon>
        <taxon>Actinomycetes</taxon>
        <taxon>Kitasatosporales</taxon>
        <taxon>Streptomycetaceae</taxon>
        <taxon>Streptomyces</taxon>
    </lineage>
</organism>
<dbReference type="RefSeq" id="WP_190224175.1">
    <property type="nucleotide sequence ID" value="NZ_BNBS01000050.1"/>
</dbReference>
<accession>A0ABQ3P7T1</accession>
<keyword evidence="3" id="KW-1185">Reference proteome</keyword>
<dbReference type="Proteomes" id="UP001052739">
    <property type="component" value="Unassembled WGS sequence"/>
</dbReference>